<dbReference type="SUPFAM" id="SSF56059">
    <property type="entry name" value="Glutathione synthetase ATP-binding domain-like"/>
    <property type="match status" value="1"/>
</dbReference>
<dbReference type="InterPro" id="IPR004344">
    <property type="entry name" value="TTL/TTLL_fam"/>
</dbReference>
<dbReference type="GO" id="GO:0005524">
    <property type="term" value="F:ATP binding"/>
    <property type="evidence" value="ECO:0007669"/>
    <property type="project" value="UniProtKB-KW"/>
</dbReference>
<comment type="catalytic activity">
    <reaction evidence="5">
        <text>L-glutamyl-[protein] + L-glutamate + ATP = gamma-L-glutamyl-L-glutamyl-[protein] + ADP + phosphate + H(+)</text>
        <dbReference type="Rhea" id="RHEA:60144"/>
        <dbReference type="Rhea" id="RHEA-COMP:10208"/>
        <dbReference type="Rhea" id="RHEA-COMP:15517"/>
        <dbReference type="ChEBI" id="CHEBI:15378"/>
        <dbReference type="ChEBI" id="CHEBI:29973"/>
        <dbReference type="ChEBI" id="CHEBI:29985"/>
        <dbReference type="ChEBI" id="CHEBI:30616"/>
        <dbReference type="ChEBI" id="CHEBI:43474"/>
        <dbReference type="ChEBI" id="CHEBI:143622"/>
        <dbReference type="ChEBI" id="CHEBI:456216"/>
    </reaction>
    <physiologicalReaction direction="left-to-right" evidence="5">
        <dbReference type="Rhea" id="RHEA:60145"/>
    </physiologicalReaction>
</comment>
<dbReference type="GO" id="GO:0000226">
    <property type="term" value="P:microtubule cytoskeleton organization"/>
    <property type="evidence" value="ECO:0007669"/>
    <property type="project" value="TreeGrafter"/>
</dbReference>
<dbReference type="GO" id="GO:0070740">
    <property type="term" value="F:tubulin-glutamic acid ligase activity"/>
    <property type="evidence" value="ECO:0007669"/>
    <property type="project" value="TreeGrafter"/>
</dbReference>
<dbReference type="EMBL" id="RRYP01000879">
    <property type="protein sequence ID" value="TNV86713.1"/>
    <property type="molecule type" value="Genomic_DNA"/>
</dbReference>
<proteinExistence type="predicted"/>
<dbReference type="GO" id="GO:0015631">
    <property type="term" value="F:tubulin binding"/>
    <property type="evidence" value="ECO:0007669"/>
    <property type="project" value="TreeGrafter"/>
</dbReference>
<keyword evidence="8" id="KW-1185">Reference proteome</keyword>
<evidence type="ECO:0000313" key="8">
    <source>
        <dbReference type="Proteomes" id="UP000785679"/>
    </source>
</evidence>
<keyword evidence="2" id="KW-0547">Nucleotide-binding</keyword>
<organism evidence="7 8">
    <name type="scientific">Halteria grandinella</name>
    <dbReference type="NCBI Taxonomy" id="5974"/>
    <lineage>
        <taxon>Eukaryota</taxon>
        <taxon>Sar</taxon>
        <taxon>Alveolata</taxon>
        <taxon>Ciliophora</taxon>
        <taxon>Intramacronucleata</taxon>
        <taxon>Spirotrichea</taxon>
        <taxon>Stichotrichia</taxon>
        <taxon>Sporadotrichida</taxon>
        <taxon>Halteriidae</taxon>
        <taxon>Halteria</taxon>
    </lineage>
</organism>
<dbReference type="PANTHER" id="PTHR12241:SF145">
    <property type="entry name" value="TUBULIN POLYGLUTAMYLASE TTLL5"/>
    <property type="match status" value="1"/>
</dbReference>
<feature type="compositionally biased region" description="Basic and acidic residues" evidence="6">
    <location>
        <begin position="800"/>
        <end position="827"/>
    </location>
</feature>
<accession>A0A8J8P4C3</accession>
<keyword evidence="1" id="KW-0436">Ligase</keyword>
<evidence type="ECO:0000256" key="1">
    <source>
        <dbReference type="ARBA" id="ARBA00022598"/>
    </source>
</evidence>
<dbReference type="AlphaFoldDB" id="A0A8J8P4C3"/>
<comment type="caution">
    <text evidence="7">The sequence shown here is derived from an EMBL/GenBank/DDBJ whole genome shotgun (WGS) entry which is preliminary data.</text>
</comment>
<evidence type="ECO:0000256" key="6">
    <source>
        <dbReference type="SAM" id="MobiDB-lite"/>
    </source>
</evidence>
<dbReference type="Gene3D" id="3.30.470.20">
    <property type="entry name" value="ATP-grasp fold, B domain"/>
    <property type="match status" value="1"/>
</dbReference>
<dbReference type="GO" id="GO:0036064">
    <property type="term" value="C:ciliary basal body"/>
    <property type="evidence" value="ECO:0007669"/>
    <property type="project" value="TreeGrafter"/>
</dbReference>
<feature type="region of interest" description="Disordered" evidence="6">
    <location>
        <begin position="983"/>
        <end position="1003"/>
    </location>
</feature>
<keyword evidence="3" id="KW-0067">ATP-binding</keyword>
<evidence type="ECO:0000256" key="5">
    <source>
        <dbReference type="ARBA" id="ARBA00049274"/>
    </source>
</evidence>
<feature type="region of interest" description="Disordered" evidence="6">
    <location>
        <begin position="800"/>
        <end position="844"/>
    </location>
</feature>
<evidence type="ECO:0000256" key="3">
    <source>
        <dbReference type="ARBA" id="ARBA00022840"/>
    </source>
</evidence>
<feature type="compositionally biased region" description="Low complexity" evidence="6">
    <location>
        <begin position="828"/>
        <end position="837"/>
    </location>
</feature>
<dbReference type="OrthoDB" id="202825at2759"/>
<sequence>MRPPQAQCQIRCCTSQIQADLMELLPLAQLVKLPLLIIITEEETLKFTPLRIVAIKMLQVLRLVKLTLESNGFKQTESSNFSVCWLGNINNQVNKYQFFENLSEYQKINHFPMSTEITRKDRLAANIKKMLSKFQSAQEQGELDLIPETFILPEQLQEFKDAFQAQIQYNLTQNQSQQKPNIWIVKPSAMSQGKGIFVSNNLNEIVNSVSLLQINPQGAPPSYVVSRYISNPMLINGLKFDLRIYVLVTSFDPCLRVYVYHEGLVRFATEPFSLQNLHQQCSHLTNYSINKKHTNFYVSPEQMRQQLPNEGLVDLNQSKEEEASPSKSQKRMRQGVKANVGNKWSLGALNKHLAEVGIDVKLLWNRIYDSINKCLLAGEAHIIQALRRVLPNRQNCFELFGFDVLIDSNLKPWILEINLSPSLACEAPLDFHIKSRLIADTLNLVQISKPTRRDYFAKVKVQNNQSVIQKQHSGGLSSTMKGQHQIHFETDGDPVIAGLIEDIDALKIKAKETLVDLVKETQRNHKNVFIRIFPTQLLLPKYERYLEASQNSAVYKQLFSFIYNNRILRELPVEGGGHKRTQIGMDVAQTPFADRRDSNDVTPPKDEIVLTGDDLVIEYVTRLSTACKSSSTAINSYISDRLTQFIHYKIWSSQSLPTHLVTLGEKLSYRIDDMKQRKLKLYLSKCQASQDVGRAQFNKSEQMKKDHLENLSDSQIEQFLFSKIDSSKGNEILNFLCVNDSKGNPKGILRRLRRGIEKQQEGASVVQQISVPSSQLDIDMHINESLDNLITRKDLERETHETFDSRQNETEVMKHSDHQSDSLERYDNSNMKSSSSLNKHRNESIPIGSAQRMRASSDFKISHNFKEEAAPYPTTATKITQRIKYTQYTNQPFIKISRKGARVQELAVVSEKLSENMHQNIQSNISRQEIYSLQNINSNVFLSASGSNQSPTPRQSRDNQGPIVFSTARKQDQGKKQYLSIVDRSDNKKRASDYQGQILKKDDQGSSQQFNLPLLIRNNLQIPNEGTGSTSRQFTNHSSMLDNLRNNQALFIGANLKNNTNQIPSYKNQAYLKKDQQSFLGIKKIEQAYQLGISVIGSDANQTSQKKKGSNSAQKSVFLPSPTINNNQGMMQGVPQQNTTNTTTYNSTTSTMISTKNKSLTSAKKGNLAQIQKLSEPFNSNSELVILAESKESGYKALIAGKEQKRYQK</sequence>
<protein>
    <recommendedName>
        <fullName evidence="4">Tubulin--tyrosine ligase-like protein 5</fullName>
    </recommendedName>
</protein>
<feature type="compositionally biased region" description="Basic and acidic residues" evidence="6">
    <location>
        <begin position="983"/>
        <end position="992"/>
    </location>
</feature>
<evidence type="ECO:0000313" key="7">
    <source>
        <dbReference type="EMBL" id="TNV86713.1"/>
    </source>
</evidence>
<reference evidence="7" key="1">
    <citation type="submission" date="2019-06" db="EMBL/GenBank/DDBJ databases">
        <authorList>
            <person name="Zheng W."/>
        </authorList>
    </citation>
    <scope>NUCLEOTIDE SEQUENCE</scope>
    <source>
        <strain evidence="7">QDHG01</strain>
    </source>
</reference>
<gene>
    <name evidence="7" type="ORF">FGO68_gene4505</name>
</gene>
<evidence type="ECO:0000256" key="2">
    <source>
        <dbReference type="ARBA" id="ARBA00022741"/>
    </source>
</evidence>
<dbReference type="Proteomes" id="UP000785679">
    <property type="component" value="Unassembled WGS sequence"/>
</dbReference>
<name>A0A8J8P4C3_HALGN</name>
<dbReference type="PANTHER" id="PTHR12241">
    <property type="entry name" value="TUBULIN POLYGLUTAMYLASE"/>
    <property type="match status" value="1"/>
</dbReference>
<evidence type="ECO:0000256" key="4">
    <source>
        <dbReference type="ARBA" id="ARBA00041448"/>
    </source>
</evidence>
<dbReference type="PROSITE" id="PS51221">
    <property type="entry name" value="TTL"/>
    <property type="match status" value="1"/>
</dbReference>
<dbReference type="Pfam" id="PF03133">
    <property type="entry name" value="TTL"/>
    <property type="match status" value="2"/>
</dbReference>